<organism evidence="1 2">
    <name type="scientific">Fusarium decemcellulare</name>
    <dbReference type="NCBI Taxonomy" id="57161"/>
    <lineage>
        <taxon>Eukaryota</taxon>
        <taxon>Fungi</taxon>
        <taxon>Dikarya</taxon>
        <taxon>Ascomycota</taxon>
        <taxon>Pezizomycotina</taxon>
        <taxon>Sordariomycetes</taxon>
        <taxon>Hypocreomycetidae</taxon>
        <taxon>Hypocreales</taxon>
        <taxon>Nectriaceae</taxon>
        <taxon>Fusarium</taxon>
        <taxon>Fusarium decemcellulare species complex</taxon>
    </lineage>
</organism>
<comment type="caution">
    <text evidence="1">The sequence shown here is derived from an EMBL/GenBank/DDBJ whole genome shotgun (WGS) entry which is preliminary data.</text>
</comment>
<reference evidence="1" key="1">
    <citation type="submission" date="2022-08" db="EMBL/GenBank/DDBJ databases">
        <title>Genome Sequence of Fusarium decemcellulare.</title>
        <authorList>
            <person name="Buettner E."/>
        </authorList>
    </citation>
    <scope>NUCLEOTIDE SEQUENCE</scope>
    <source>
        <strain evidence="1">Babe19</strain>
    </source>
</reference>
<gene>
    <name evidence="1" type="ORF">NM208_g16738</name>
</gene>
<proteinExistence type="predicted"/>
<sequence>MGVKMPQGQGQGEREAPAHRPGARWEGGSSTSKERGFWRIEKPSSMAVRGQNERYGEERGIHGIDAVAAGRRRRQRWLTVQQAKRVTVMMKDRSPEMLMNADTWGGDDDSNDSTVLIASPLVVTTVASLDLRCRTLISSKTQCGMF</sequence>
<dbReference type="Proteomes" id="UP001148629">
    <property type="component" value="Unassembled WGS sequence"/>
</dbReference>
<name>A0ACC1R9G7_9HYPO</name>
<evidence type="ECO:0000313" key="2">
    <source>
        <dbReference type="Proteomes" id="UP001148629"/>
    </source>
</evidence>
<accession>A0ACC1R9G7</accession>
<keyword evidence="2" id="KW-1185">Reference proteome</keyword>
<dbReference type="EMBL" id="JANRMS010005414">
    <property type="protein sequence ID" value="KAJ3502382.1"/>
    <property type="molecule type" value="Genomic_DNA"/>
</dbReference>
<evidence type="ECO:0000313" key="1">
    <source>
        <dbReference type="EMBL" id="KAJ3502382.1"/>
    </source>
</evidence>
<protein>
    <submittedName>
        <fullName evidence="1">Uncharacterized protein</fullName>
    </submittedName>
</protein>